<accession>Q0EZ34</accession>
<proteinExistence type="predicted"/>
<dbReference type="InParanoid" id="Q0EZ34"/>
<sequence>MSIANTLKRYLDQSCIAYETVPHPFSVSSQLIAEVAHVPGHRLAKGVLLRDDLGYLLAVLPSPLHIVVETLNEQLDRNLELVDEDEIASLFPDCDAGAVPPVGGAYQLEVALEVSLLDEPDIYFEAGDHVELVRVGGTDFQTLLKGARRLCFAC</sequence>
<organism evidence="2 3">
    <name type="scientific">Mariprofundus ferrooxydans PV-1</name>
    <dbReference type="NCBI Taxonomy" id="314345"/>
    <lineage>
        <taxon>Bacteria</taxon>
        <taxon>Pseudomonadati</taxon>
        <taxon>Pseudomonadota</taxon>
        <taxon>Candidatius Mariprofundia</taxon>
        <taxon>Mariprofundales</taxon>
        <taxon>Mariprofundaceae</taxon>
        <taxon>Mariprofundus</taxon>
    </lineage>
</organism>
<evidence type="ECO:0000313" key="3">
    <source>
        <dbReference type="Proteomes" id="UP000005297"/>
    </source>
</evidence>
<dbReference type="Gene3D" id="3.90.960.10">
    <property type="entry name" value="YbaK/aminoacyl-tRNA synthetase-associated domain"/>
    <property type="match status" value="1"/>
</dbReference>
<keyword evidence="2" id="KW-0436">Ligase</keyword>
<keyword evidence="2" id="KW-0030">Aminoacyl-tRNA synthetase</keyword>
<dbReference type="EMBL" id="AATS01000007">
    <property type="protein sequence ID" value="EAU54590.1"/>
    <property type="molecule type" value="Genomic_DNA"/>
</dbReference>
<keyword evidence="3" id="KW-1185">Reference proteome</keyword>
<evidence type="ECO:0000259" key="1">
    <source>
        <dbReference type="Pfam" id="PF04073"/>
    </source>
</evidence>
<dbReference type="GO" id="GO:0002161">
    <property type="term" value="F:aminoacyl-tRNA deacylase activity"/>
    <property type="evidence" value="ECO:0007669"/>
    <property type="project" value="InterPro"/>
</dbReference>
<dbReference type="OrthoDB" id="9786549at2"/>
<dbReference type="HOGENOM" id="CLU_094875_2_1_0"/>
<comment type="caution">
    <text evidence="2">The sequence shown here is derived from an EMBL/GenBank/DDBJ whole genome shotgun (WGS) entry which is preliminary data.</text>
</comment>
<dbReference type="InterPro" id="IPR007214">
    <property type="entry name" value="YbaK/aa-tRNA-synth-assoc-dom"/>
</dbReference>
<protein>
    <submittedName>
        <fullName evidence="2">YbaK/prolyl-tRNA synthetase associated region</fullName>
    </submittedName>
</protein>
<dbReference type="Pfam" id="PF04073">
    <property type="entry name" value="tRNA_edit"/>
    <property type="match status" value="1"/>
</dbReference>
<dbReference type="eggNOG" id="COG2606">
    <property type="taxonomic scope" value="Bacteria"/>
</dbReference>
<dbReference type="SUPFAM" id="SSF55826">
    <property type="entry name" value="YbaK/ProRS associated domain"/>
    <property type="match status" value="1"/>
</dbReference>
<dbReference type="GO" id="GO:0004812">
    <property type="term" value="F:aminoacyl-tRNA ligase activity"/>
    <property type="evidence" value="ECO:0007669"/>
    <property type="project" value="UniProtKB-KW"/>
</dbReference>
<dbReference type="CDD" id="cd04332">
    <property type="entry name" value="YbaK_like"/>
    <property type="match status" value="1"/>
</dbReference>
<dbReference type="InterPro" id="IPR036754">
    <property type="entry name" value="YbaK/aa-tRNA-synt-asso_dom_sf"/>
</dbReference>
<evidence type="ECO:0000313" key="2">
    <source>
        <dbReference type="EMBL" id="EAU54590.1"/>
    </source>
</evidence>
<dbReference type="AlphaFoldDB" id="Q0EZ34"/>
<feature type="domain" description="YbaK/aminoacyl-tRNA synthetase-associated" evidence="1">
    <location>
        <begin position="29"/>
        <end position="142"/>
    </location>
</feature>
<gene>
    <name evidence="2" type="ORF">SPV1_07841</name>
</gene>
<name>Q0EZ34_9PROT</name>
<dbReference type="Proteomes" id="UP000005297">
    <property type="component" value="Unassembled WGS sequence"/>
</dbReference>
<reference evidence="2 3" key="1">
    <citation type="submission" date="2006-09" db="EMBL/GenBank/DDBJ databases">
        <authorList>
            <person name="Emerson D."/>
            <person name="Ferriera S."/>
            <person name="Johnson J."/>
            <person name="Kravitz S."/>
            <person name="Halpern A."/>
            <person name="Remington K."/>
            <person name="Beeson K."/>
            <person name="Tran B."/>
            <person name="Rogers Y.-H."/>
            <person name="Friedman R."/>
            <person name="Venter J.C."/>
        </authorList>
    </citation>
    <scope>NUCLEOTIDE SEQUENCE [LARGE SCALE GENOMIC DNA]</scope>
    <source>
        <strain evidence="2 3">PV-1</strain>
    </source>
</reference>
<dbReference type="RefSeq" id="WP_009849092.1">
    <property type="nucleotide sequence ID" value="NZ_DS022294.1"/>
</dbReference>
<dbReference type="STRING" id="314344.AL013_00165"/>